<gene>
    <name evidence="1" type="ORF">H0A75_07560</name>
</gene>
<evidence type="ECO:0000313" key="1">
    <source>
        <dbReference type="EMBL" id="NYT47439.1"/>
    </source>
</evidence>
<dbReference type="EMBL" id="JACCHS010000150">
    <property type="protein sequence ID" value="NYT47439.1"/>
    <property type="molecule type" value="Genomic_DNA"/>
</dbReference>
<dbReference type="Proteomes" id="UP000537890">
    <property type="component" value="Unassembled WGS sequence"/>
</dbReference>
<reference evidence="1 2" key="1">
    <citation type="submission" date="2020-05" db="EMBL/GenBank/DDBJ databases">
        <title>Horizontal transmission and recombination maintain forever young bacterial symbiont genomes.</title>
        <authorList>
            <person name="Russell S.L."/>
            <person name="Pepper-Tunick E."/>
            <person name="Svedberg J."/>
            <person name="Byrne A."/>
            <person name="Ruelas Castillo J."/>
            <person name="Vollmers C."/>
            <person name="Beinart R.A."/>
            <person name="Corbett-Detig R."/>
        </authorList>
    </citation>
    <scope>NUCLEOTIDE SEQUENCE [LARGE SCALE GENOMIC DNA]</scope>
    <source>
        <strain evidence="1">4727-3</strain>
    </source>
</reference>
<accession>A0A7Z0SE53</accession>
<sequence length="95" mass="11118">MIPEEEIDKEVKEPHKHPMICLFDIEKDVEDELDKLGFNYVNASFGSTVKVSNKMHEEKLMKLNHEYPDNLHEFDVIMMDMTNPNQKVLTLVSIV</sequence>
<comment type="caution">
    <text evidence="1">The sequence shown here is derived from an EMBL/GenBank/DDBJ whole genome shotgun (WGS) entry which is preliminary data.</text>
</comment>
<protein>
    <submittedName>
        <fullName evidence="1">Uncharacterized protein</fullName>
    </submittedName>
</protein>
<name>A0A7Z0SE53_9GAMM</name>
<proteinExistence type="predicted"/>
<evidence type="ECO:0000313" key="2">
    <source>
        <dbReference type="Proteomes" id="UP000537890"/>
    </source>
</evidence>
<organism evidence="1 2">
    <name type="scientific">Candidatus Methanofishera endochildressiae</name>
    <dbReference type="NCBI Taxonomy" id="2738884"/>
    <lineage>
        <taxon>Bacteria</taxon>
        <taxon>Pseudomonadati</taxon>
        <taxon>Pseudomonadota</taxon>
        <taxon>Gammaproteobacteria</taxon>
        <taxon>Candidatus Methanofishera</taxon>
    </lineage>
</organism>
<dbReference type="AlphaFoldDB" id="A0A7Z0SE53"/>